<reference evidence="2 3" key="1">
    <citation type="submission" date="2016-01" db="EMBL/GenBank/DDBJ databases">
        <title>Genome Sequences of Twelve Sporeforming Bacillus Species Isolated from Foods.</title>
        <authorList>
            <person name="Berendsen E.M."/>
            <person name="Wells-Bennik M.H."/>
            <person name="Krawcyk A.O."/>
            <person name="De Jong A."/>
            <person name="Holsappel S."/>
            <person name="Eijlander R.T."/>
            <person name="Kuipers O.P."/>
        </authorList>
    </citation>
    <scope>NUCLEOTIDE SEQUENCE [LARGE SCALE GENOMIC DNA]</scope>
    <source>
        <strain evidence="2 3">B4098</strain>
    </source>
</reference>
<dbReference type="PROSITE" id="PS51257">
    <property type="entry name" value="PROKAR_LIPOPROTEIN"/>
    <property type="match status" value="1"/>
</dbReference>
<dbReference type="PATRIC" id="fig|1398.26.peg.1070"/>
<dbReference type="InterPro" id="IPR051532">
    <property type="entry name" value="Ester_Hydrolysis_Enzymes"/>
</dbReference>
<organism evidence="2 3">
    <name type="scientific">Heyndrickxia coagulans</name>
    <name type="common">Weizmannia coagulans</name>
    <dbReference type="NCBI Taxonomy" id="1398"/>
    <lineage>
        <taxon>Bacteria</taxon>
        <taxon>Bacillati</taxon>
        <taxon>Bacillota</taxon>
        <taxon>Bacilli</taxon>
        <taxon>Bacillales</taxon>
        <taxon>Bacillaceae</taxon>
        <taxon>Heyndrickxia</taxon>
    </lineage>
</organism>
<feature type="domain" description="SGNH hydrolase-type esterase" evidence="1">
    <location>
        <begin position="51"/>
        <end position="242"/>
    </location>
</feature>
<evidence type="ECO:0000313" key="3">
    <source>
        <dbReference type="Proteomes" id="UP000075288"/>
    </source>
</evidence>
<dbReference type="Gene3D" id="3.40.50.1110">
    <property type="entry name" value="SGNH hydrolase"/>
    <property type="match status" value="1"/>
</dbReference>
<dbReference type="GO" id="GO:0004622">
    <property type="term" value="F:phosphatidylcholine lysophospholipase activity"/>
    <property type="evidence" value="ECO:0007669"/>
    <property type="project" value="TreeGrafter"/>
</dbReference>
<gene>
    <name evidence="2" type="ORF">B4098_3351</name>
</gene>
<accession>A0A150K7N2</accession>
<evidence type="ECO:0000259" key="1">
    <source>
        <dbReference type="Pfam" id="PF13472"/>
    </source>
</evidence>
<dbReference type="PANTHER" id="PTHR30383:SF27">
    <property type="entry name" value="SPORE GERMINATION LIPASE LIPC"/>
    <property type="match status" value="1"/>
</dbReference>
<dbReference type="AlphaFoldDB" id="A0A150K7N2"/>
<dbReference type="EMBL" id="LQYG01000015">
    <property type="protein sequence ID" value="KYC65563.1"/>
    <property type="molecule type" value="Genomic_DNA"/>
</dbReference>
<evidence type="ECO:0000313" key="2">
    <source>
        <dbReference type="EMBL" id="KYC65563.1"/>
    </source>
</evidence>
<dbReference type="InterPro" id="IPR013830">
    <property type="entry name" value="SGNH_hydro"/>
</dbReference>
<dbReference type="PANTHER" id="PTHR30383">
    <property type="entry name" value="THIOESTERASE 1/PROTEASE 1/LYSOPHOSPHOLIPASE L1"/>
    <property type="match status" value="1"/>
</dbReference>
<dbReference type="SUPFAM" id="SSF52266">
    <property type="entry name" value="SGNH hydrolase"/>
    <property type="match status" value="1"/>
</dbReference>
<name>A0A150K7N2_HEYCO</name>
<proteinExistence type="predicted"/>
<dbReference type="InterPro" id="IPR036514">
    <property type="entry name" value="SGNH_hydro_sf"/>
</dbReference>
<sequence length="261" mass="29393">MVSNMKKWFIPLLASVVLALSGCSHGITGLLFKPASNEKKMVPVPLHIVSIGDSLTEGVGDSKGRGGYTYYLKNELDALKGVKKTTIANYGVKGNRTDQLLARLQDEKIRKSIKDSDVVMITIGGNDMMKVFRENISNLNKQEFEAAIPGYKQRLDQIFRRVRAINPDAKIALVGLYNPFSKWLTDIKEADQMLAAWNNASKAVASRYKNTVFIPVADIFENNEDALLYDDHFHPNDEGYKRMSKRIYRYLLKGNFLGIPK</sequence>
<dbReference type="Pfam" id="PF13472">
    <property type="entry name" value="Lipase_GDSL_2"/>
    <property type="match status" value="1"/>
</dbReference>
<protein>
    <recommendedName>
        <fullName evidence="1">SGNH hydrolase-type esterase domain-containing protein</fullName>
    </recommendedName>
</protein>
<comment type="caution">
    <text evidence="2">The sequence shown here is derived from an EMBL/GenBank/DDBJ whole genome shotgun (WGS) entry which is preliminary data.</text>
</comment>
<dbReference type="Proteomes" id="UP000075288">
    <property type="component" value="Unassembled WGS sequence"/>
</dbReference>
<dbReference type="CDD" id="cd04506">
    <property type="entry name" value="SGNH_hydrolase_YpmR_like"/>
    <property type="match status" value="1"/>
</dbReference>